<evidence type="ECO:0000313" key="3">
    <source>
        <dbReference type="Proteomes" id="UP000632766"/>
    </source>
</evidence>
<dbReference type="RefSeq" id="WP_198124985.1">
    <property type="nucleotide sequence ID" value="NZ_JAECZC010000019.1"/>
</dbReference>
<keyword evidence="1" id="KW-0472">Membrane</keyword>
<protein>
    <submittedName>
        <fullName evidence="2">Uncharacterized protein</fullName>
    </submittedName>
</protein>
<feature type="transmembrane region" description="Helical" evidence="1">
    <location>
        <begin position="20"/>
        <end position="39"/>
    </location>
</feature>
<dbReference type="EMBL" id="JAECZC010000019">
    <property type="protein sequence ID" value="MBH8563091.1"/>
    <property type="molecule type" value="Genomic_DNA"/>
</dbReference>
<evidence type="ECO:0000313" key="2">
    <source>
        <dbReference type="EMBL" id="MBH8563091.1"/>
    </source>
</evidence>
<sequence>MELSVKFRTTPPYLELAKHGYLTIIAGVVAIIADIVQVLDYIQKRNQKQIGTEQPQKPTNSSTQPGLLITKYHQDWGEAIAN</sequence>
<gene>
    <name evidence="2" type="ORF">I8748_13015</name>
</gene>
<proteinExistence type="predicted"/>
<accession>A0A8J7LAW3</accession>
<keyword evidence="1" id="KW-0812">Transmembrane</keyword>
<comment type="caution">
    <text evidence="2">The sequence shown here is derived from an EMBL/GenBank/DDBJ whole genome shotgun (WGS) entry which is preliminary data.</text>
</comment>
<organism evidence="2 3">
    <name type="scientific">Amazonocrinis nigriterrae CENA67</name>
    <dbReference type="NCBI Taxonomy" id="2794033"/>
    <lineage>
        <taxon>Bacteria</taxon>
        <taxon>Bacillati</taxon>
        <taxon>Cyanobacteriota</taxon>
        <taxon>Cyanophyceae</taxon>
        <taxon>Nostocales</taxon>
        <taxon>Nostocaceae</taxon>
        <taxon>Amazonocrinis</taxon>
        <taxon>Amazonocrinis nigriterrae</taxon>
    </lineage>
</organism>
<keyword evidence="3" id="KW-1185">Reference proteome</keyword>
<dbReference type="Proteomes" id="UP000632766">
    <property type="component" value="Unassembled WGS sequence"/>
</dbReference>
<evidence type="ECO:0000256" key="1">
    <source>
        <dbReference type="SAM" id="Phobius"/>
    </source>
</evidence>
<dbReference type="AlphaFoldDB" id="A0A8J7LAW3"/>
<reference evidence="2 3" key="1">
    <citation type="journal article" date="2021" name="Int. J. Syst. Evol. Microbiol.">
        <title>Amazonocrinis nigriterrae gen. nov., sp. nov., Atlanticothrix silvestris gen. nov., sp. nov. and Dendronalium phyllosphericum gen. nov., sp. nov., nostocacean cyanobacteria from Brazilian environments.</title>
        <authorList>
            <person name="Alvarenga D.O."/>
            <person name="Andreote A.P.D."/>
            <person name="Branco L.H.Z."/>
            <person name="Delbaje E."/>
            <person name="Cruz R.B."/>
            <person name="Varani A.M."/>
            <person name="Fiore M.F."/>
        </authorList>
    </citation>
    <scope>NUCLEOTIDE SEQUENCE [LARGE SCALE GENOMIC DNA]</scope>
    <source>
        <strain evidence="2 3">CENA67</strain>
    </source>
</reference>
<name>A0A8J7LAW3_9NOST</name>
<keyword evidence="1" id="KW-1133">Transmembrane helix</keyword>